<keyword evidence="1" id="KW-0472">Membrane</keyword>
<sequence length="73" mass="8094">MGRLPDPAWLIAVLAFTCLIPAHKVFNAALLASADVQATNQPRFSMRQLFLLVAFGILWILSILGMLLLEEEL</sequence>
<evidence type="ECO:0000313" key="3">
    <source>
        <dbReference type="Proteomes" id="UP000192266"/>
    </source>
</evidence>
<keyword evidence="1" id="KW-1133">Transmembrane helix</keyword>
<protein>
    <submittedName>
        <fullName evidence="2">Uncharacterized protein</fullName>
    </submittedName>
</protein>
<gene>
    <name evidence="2" type="ORF">SAMN00120144_1665</name>
</gene>
<evidence type="ECO:0000256" key="1">
    <source>
        <dbReference type="SAM" id="Phobius"/>
    </source>
</evidence>
<feature type="transmembrane region" description="Helical" evidence="1">
    <location>
        <begin position="48"/>
        <end position="69"/>
    </location>
</feature>
<dbReference type="EMBL" id="FWWW01000099">
    <property type="protein sequence ID" value="SMC00235.1"/>
    <property type="molecule type" value="Genomic_DNA"/>
</dbReference>
<keyword evidence="1" id="KW-0812">Transmembrane</keyword>
<reference evidence="2 3" key="1">
    <citation type="submission" date="2017-04" db="EMBL/GenBank/DDBJ databases">
        <authorList>
            <person name="Afonso C.L."/>
            <person name="Miller P.J."/>
            <person name="Scott M.A."/>
            <person name="Spackman E."/>
            <person name="Goraichik I."/>
            <person name="Dimitrov K.M."/>
            <person name="Suarez D.L."/>
            <person name="Swayne D.E."/>
        </authorList>
    </citation>
    <scope>NUCLEOTIDE SEQUENCE [LARGE SCALE GENOMIC DNA]</scope>
    <source>
        <strain evidence="2 3">DSM 11622</strain>
    </source>
</reference>
<keyword evidence="3" id="KW-1185">Reference proteome</keyword>
<dbReference type="AlphaFoldDB" id="A0A1W1W3M7"/>
<dbReference type="STRING" id="645990.SAMN00120144_1665"/>
<proteinExistence type="predicted"/>
<dbReference type="Proteomes" id="UP000192266">
    <property type="component" value="Unassembled WGS sequence"/>
</dbReference>
<accession>A0A1W1W3M7</accession>
<evidence type="ECO:0000313" key="2">
    <source>
        <dbReference type="EMBL" id="SMC00235.1"/>
    </source>
</evidence>
<name>A0A1W1W3M7_9BACT</name>
<organism evidence="2 3">
    <name type="scientific">Hymenobacter roseosalivarius DSM 11622</name>
    <dbReference type="NCBI Taxonomy" id="645990"/>
    <lineage>
        <taxon>Bacteria</taxon>
        <taxon>Pseudomonadati</taxon>
        <taxon>Bacteroidota</taxon>
        <taxon>Cytophagia</taxon>
        <taxon>Cytophagales</taxon>
        <taxon>Hymenobacteraceae</taxon>
        <taxon>Hymenobacter</taxon>
    </lineage>
</organism>